<dbReference type="Gene3D" id="1.25.10.10">
    <property type="entry name" value="Leucine-rich Repeat Variant"/>
    <property type="match status" value="1"/>
</dbReference>
<protein>
    <submittedName>
        <fullName evidence="1">Importin subunit alpha-6</fullName>
    </submittedName>
</protein>
<keyword evidence="2" id="KW-1185">Reference proteome</keyword>
<dbReference type="SUPFAM" id="SSF48371">
    <property type="entry name" value="ARM repeat"/>
    <property type="match status" value="1"/>
</dbReference>
<organism evidence="1 2">
    <name type="scientific">Trifolium medium</name>
    <dbReference type="NCBI Taxonomy" id="97028"/>
    <lineage>
        <taxon>Eukaryota</taxon>
        <taxon>Viridiplantae</taxon>
        <taxon>Streptophyta</taxon>
        <taxon>Embryophyta</taxon>
        <taxon>Tracheophyta</taxon>
        <taxon>Spermatophyta</taxon>
        <taxon>Magnoliopsida</taxon>
        <taxon>eudicotyledons</taxon>
        <taxon>Gunneridae</taxon>
        <taxon>Pentapetalae</taxon>
        <taxon>rosids</taxon>
        <taxon>fabids</taxon>
        <taxon>Fabales</taxon>
        <taxon>Fabaceae</taxon>
        <taxon>Papilionoideae</taxon>
        <taxon>50 kb inversion clade</taxon>
        <taxon>NPAAA clade</taxon>
        <taxon>Hologalegina</taxon>
        <taxon>IRL clade</taxon>
        <taxon>Trifolieae</taxon>
        <taxon>Trifolium</taxon>
    </lineage>
</organism>
<evidence type="ECO:0000313" key="1">
    <source>
        <dbReference type="EMBL" id="MCI45497.1"/>
    </source>
</evidence>
<dbReference type="Proteomes" id="UP000265520">
    <property type="component" value="Unassembled WGS sequence"/>
</dbReference>
<feature type="non-terminal residue" evidence="1">
    <location>
        <position position="1"/>
    </location>
</feature>
<dbReference type="InterPro" id="IPR011989">
    <property type="entry name" value="ARM-like"/>
</dbReference>
<accession>A0A392SAR4</accession>
<sequence length="103" mass="11225">TSFKTFSYDVYDPLVMSPSNVDFDANGSVEIICSSAKSLLSDDPIAQLDAMTKYARVLSIGSHALIDEVLENVIQQLLKFLAQDDDLQLQAMAVWGLNNIVAG</sequence>
<name>A0A392SAR4_9FABA</name>
<evidence type="ECO:0000313" key="2">
    <source>
        <dbReference type="Proteomes" id="UP000265520"/>
    </source>
</evidence>
<proteinExistence type="predicted"/>
<reference evidence="1 2" key="1">
    <citation type="journal article" date="2018" name="Front. Plant Sci.">
        <title>Red Clover (Trifolium pratense) and Zigzag Clover (T. medium) - A Picture of Genomic Similarities and Differences.</title>
        <authorList>
            <person name="Dluhosova J."/>
            <person name="Istvanek J."/>
            <person name="Nedelnik J."/>
            <person name="Repkova J."/>
        </authorList>
    </citation>
    <scope>NUCLEOTIDE SEQUENCE [LARGE SCALE GENOMIC DNA]</scope>
    <source>
        <strain evidence="2">cv. 10/8</strain>
        <tissue evidence="1">Leaf</tissue>
    </source>
</reference>
<dbReference type="InterPro" id="IPR016024">
    <property type="entry name" value="ARM-type_fold"/>
</dbReference>
<comment type="caution">
    <text evidence="1">The sequence shown here is derived from an EMBL/GenBank/DDBJ whole genome shotgun (WGS) entry which is preliminary data.</text>
</comment>
<dbReference type="EMBL" id="LXQA010344981">
    <property type="protein sequence ID" value="MCI45497.1"/>
    <property type="molecule type" value="Genomic_DNA"/>
</dbReference>
<dbReference type="AlphaFoldDB" id="A0A392SAR4"/>